<dbReference type="EMBL" id="CR382134">
    <property type="protein sequence ID" value="CAG85218.2"/>
    <property type="molecule type" value="Genomic_DNA"/>
</dbReference>
<dbReference type="STRING" id="284592.Q6BX46"/>
<evidence type="ECO:0000313" key="2">
    <source>
        <dbReference type="EMBL" id="CAG85218.2"/>
    </source>
</evidence>
<reference evidence="2 3" key="1">
    <citation type="journal article" date="2004" name="Nature">
        <title>Genome evolution in yeasts.</title>
        <authorList>
            <consortium name="Genolevures"/>
            <person name="Dujon B."/>
            <person name="Sherman D."/>
            <person name="Fischer G."/>
            <person name="Durrens P."/>
            <person name="Casaregola S."/>
            <person name="Lafontaine I."/>
            <person name="de Montigny J."/>
            <person name="Marck C."/>
            <person name="Neuveglise C."/>
            <person name="Talla E."/>
            <person name="Goffard N."/>
            <person name="Frangeul L."/>
            <person name="Aigle M."/>
            <person name="Anthouard V."/>
            <person name="Babour A."/>
            <person name="Barbe V."/>
            <person name="Barnay S."/>
            <person name="Blanchin S."/>
            <person name="Beckerich J.M."/>
            <person name="Beyne E."/>
            <person name="Bleykasten C."/>
            <person name="Boisrame A."/>
            <person name="Boyer J."/>
            <person name="Cattolico L."/>
            <person name="Confanioleri F."/>
            <person name="de Daruvar A."/>
            <person name="Despons L."/>
            <person name="Fabre E."/>
            <person name="Fairhead C."/>
            <person name="Ferry-Dumazet H."/>
            <person name="Groppi A."/>
            <person name="Hantraye F."/>
            <person name="Hennequin C."/>
            <person name="Jauniaux N."/>
            <person name="Joyet P."/>
            <person name="Kachouri R."/>
            <person name="Kerrest A."/>
            <person name="Koszul R."/>
            <person name="Lemaire M."/>
            <person name="Lesur I."/>
            <person name="Ma L."/>
            <person name="Muller H."/>
            <person name="Nicaud J.M."/>
            <person name="Nikolski M."/>
            <person name="Oztas S."/>
            <person name="Ozier-Kalogeropoulos O."/>
            <person name="Pellenz S."/>
            <person name="Potier S."/>
            <person name="Richard G.F."/>
            <person name="Straub M.L."/>
            <person name="Suleau A."/>
            <person name="Swennene D."/>
            <person name="Tekaia F."/>
            <person name="Wesolowski-Louvel M."/>
            <person name="Westhof E."/>
            <person name="Wirth B."/>
            <person name="Zeniou-Meyer M."/>
            <person name="Zivanovic I."/>
            <person name="Bolotin-Fukuhara M."/>
            <person name="Thierry A."/>
            <person name="Bouchier C."/>
            <person name="Caudron B."/>
            <person name="Scarpelli C."/>
            <person name="Gaillardin C."/>
            <person name="Weissenbach J."/>
            <person name="Wincker P."/>
            <person name="Souciet J.L."/>
        </authorList>
    </citation>
    <scope>NUCLEOTIDE SEQUENCE [LARGE SCALE GENOMIC DNA]</scope>
    <source>
        <strain evidence="3">ATCC 36239 / CBS 767 / BCRC 21394 / JCM 1990 / NBRC 0083 / IGC 2968</strain>
    </source>
</reference>
<dbReference type="KEGG" id="dha:DEHA2B06028g"/>
<dbReference type="PANTHER" id="PTHR14374:SF0">
    <property type="entry name" value="TRAFFICKING PROTEIN PARTICLE COMPLEX SUBUNIT 11"/>
    <property type="match status" value="1"/>
</dbReference>
<proteinExistence type="predicted"/>
<organism evidence="2 3">
    <name type="scientific">Debaryomyces hansenii (strain ATCC 36239 / CBS 767 / BCRC 21394 / JCM 1990 / NBRC 0083 / IGC 2968)</name>
    <name type="common">Yeast</name>
    <name type="synonym">Torulaspora hansenii</name>
    <dbReference type="NCBI Taxonomy" id="284592"/>
    <lineage>
        <taxon>Eukaryota</taxon>
        <taxon>Fungi</taxon>
        <taxon>Dikarya</taxon>
        <taxon>Ascomycota</taxon>
        <taxon>Saccharomycotina</taxon>
        <taxon>Pichiomycetes</taxon>
        <taxon>Debaryomycetaceae</taxon>
        <taxon>Debaryomyces</taxon>
    </lineage>
</organism>
<name>Q6BX46_DEBHA</name>
<dbReference type="RefSeq" id="XP_457223.2">
    <property type="nucleotide sequence ID" value="XM_457223.1"/>
</dbReference>
<dbReference type="OMA" id="FHIVRGY"/>
<evidence type="ECO:0000313" key="3">
    <source>
        <dbReference type="Proteomes" id="UP000000599"/>
    </source>
</evidence>
<keyword evidence="3" id="KW-1185">Reference proteome</keyword>
<dbReference type="PANTHER" id="PTHR14374">
    <property type="entry name" value="FOIE GRAS"/>
    <property type="match status" value="1"/>
</dbReference>
<accession>Q6BX46</accession>
<dbReference type="InterPro" id="IPR021773">
    <property type="entry name" value="TPC11"/>
</dbReference>
<dbReference type="HOGENOM" id="CLU_008469_0_0_1"/>
<dbReference type="VEuPathDB" id="FungiDB:DEHA2B06028g"/>
<dbReference type="AlphaFoldDB" id="Q6BX46"/>
<protein>
    <submittedName>
        <fullName evidence="2">DEHA2B06028p</fullName>
    </submittedName>
</protein>
<dbReference type="Proteomes" id="UP000000599">
    <property type="component" value="Chromosome B"/>
</dbReference>
<dbReference type="GeneID" id="2913409"/>
<gene>
    <name evidence="2" type="ordered locus">DEHA2B06028g</name>
</gene>
<dbReference type="Pfam" id="PF11817">
    <property type="entry name" value="Foie-gras_1"/>
    <property type="match status" value="1"/>
</dbReference>
<evidence type="ECO:0000259" key="1">
    <source>
        <dbReference type="Pfam" id="PF11817"/>
    </source>
</evidence>
<sequence length="1245" mass="141315">MENYNPLFLQQLVPLLFFQIEESSEVVSNLVKTFDQFNIKDAIWDNSIIKNRLSNIKYRIKVIEAPEYQLPEGAKRKTNEDEHSIISPFNTKSDLFPNGILSEKWFKKYIEDLPFASIVTFKLGQAIENDDELAERINSLKNAYQESRVNLVVIIVSDSEDINADDDRINKLRQATGLPKLTGLIYLNTCPDTVRRDSEILVSSILSNLKSVAVDFYSSIENKVKQRHKKYYSCPSTSNIDTKIELTPMFLETRNLIKQGILHQLSHPHNLESSLKFLEYAYQDMIELSRDSFANLINEDSVSRHDLLLYEQFRTFIDVIAFHIVRGYLSLEEPISALKKHKAHIINVLDILGGNNGDNNNWVSIQYQWLAELMKLVPISILNSLNIKGYKKKSKNSKVFKIFGGVQFHETHDYDLITSPEFVFLKSAEYCTESSGKKNALKYLSDSRDLETVSKRKIMLLLNAKECLQNDGSLSSSSDGHSNLQSMDQYISWLIAYEYSKLSDEDSLAKVIEYYELCLSEAQFGDSRISEIVLQNLLKHYSNSKNSKKALSTILRLSSNPFTSGNLHSQININGFDSNTIDLHDLDGKGIKLVDADALLLSENYEKVGPNECSLYESCVCQITFKPLIYLQHLKALLSEGHDDTQVRLSIKKCEVKFVKQGETSGSSAYKDVVMVQNSILSSDFLQNIEVNENGNTLDGEFNIMFSDSDDENACKVLQFSQVSQKAGSYMIGSIGLDIEINVSSNEKELKLTRKDKIAIDDENLANVSHHKWMYSGTADSKLQKKAVRLYSQSPHVIRVLPLKPDVTITMKSSVANPIIVGERISIPFRIQYKSPKNQKVSYKKISLAPKVKIISDGQDQGFISPLTTQVNWDELKDDEPLSLKSLVSSDEESKTHNLNISILNSSINGDDNAIASNNMFRVSIDLKTLVSEEGDDNHDDDSLAIYDTADYTLPVISSPFDCKFSISPRYRNEDTADMPCPFILSPDSEDSSSHDKVSNYSMPIATRLWMGKLSLVDNLAQTNEDNKLQIEEAKFSIKSKNSELVVETVDSETISKNSITQLFTTRSKNGFSHRNVMVNASVNIKWKREDSDSISEFKSIEWQIVLPLSDPRVLLALEFKDTNMAKFKYIIENPTPRIFMFTTQLSTDEINDDIEWQFDDDRNVVPLRQSAFPVLPFNRNIIEFYAKLTNNTSQRLIALPQFKVYDVHYKVTLPTLAVCENVVVKNNNSLYWQLNDHASASSSH</sequence>
<dbReference type="eggNOG" id="ENOG502S2AA">
    <property type="taxonomic scope" value="Eukaryota"/>
</dbReference>
<feature type="domain" description="Trafficking protein particle complex subunit 11" evidence="1">
    <location>
        <begin position="312"/>
        <end position="428"/>
    </location>
</feature>
<dbReference type="OrthoDB" id="6278596at2759"/>
<dbReference type="InParanoid" id="Q6BX46"/>